<evidence type="ECO:0000313" key="7">
    <source>
        <dbReference type="EMBL" id="RHY71449.1"/>
    </source>
</evidence>
<evidence type="ECO:0000313" key="4">
    <source>
        <dbReference type="EMBL" id="RHY10122.1"/>
    </source>
</evidence>
<evidence type="ECO:0000313" key="16">
    <source>
        <dbReference type="Proteomes" id="UP000266239"/>
    </source>
</evidence>
<evidence type="ECO:0000313" key="8">
    <source>
        <dbReference type="EMBL" id="RHY80457.1"/>
    </source>
</evidence>
<evidence type="ECO:0000313" key="19">
    <source>
        <dbReference type="Proteomes" id="UP000285430"/>
    </source>
</evidence>
<dbReference type="Proteomes" id="UP000265427">
    <property type="component" value="Unassembled WGS sequence"/>
</dbReference>
<dbReference type="EMBL" id="QUTA01006662">
    <property type="protein sequence ID" value="RHY10122.1"/>
    <property type="molecule type" value="Genomic_DNA"/>
</dbReference>
<evidence type="ECO:0000313" key="13">
    <source>
        <dbReference type="Proteomes" id="UP000265427"/>
    </source>
</evidence>
<comment type="caution">
    <text evidence="4">The sequence shown here is derived from an EMBL/GenBank/DDBJ whole genome shotgun (WGS) entry which is preliminary data.</text>
</comment>
<evidence type="ECO:0000313" key="11">
    <source>
        <dbReference type="EMBL" id="RHY96946.1"/>
    </source>
</evidence>
<dbReference type="EMBL" id="QUTE01019658">
    <property type="protein sequence ID" value="RHY86589.1"/>
    <property type="molecule type" value="Genomic_DNA"/>
</dbReference>
<organism evidence="4 16">
    <name type="scientific">Aphanomyces astaci</name>
    <name type="common">Crayfish plague agent</name>
    <dbReference type="NCBI Taxonomy" id="112090"/>
    <lineage>
        <taxon>Eukaryota</taxon>
        <taxon>Sar</taxon>
        <taxon>Stramenopiles</taxon>
        <taxon>Oomycota</taxon>
        <taxon>Saprolegniomycetes</taxon>
        <taxon>Saprolegniales</taxon>
        <taxon>Verrucalvaceae</taxon>
        <taxon>Aphanomyces</taxon>
    </lineage>
</organism>
<reference evidence="13 14" key="1">
    <citation type="submission" date="2018-08" db="EMBL/GenBank/DDBJ databases">
        <title>Aphanomyces genome sequencing and annotation.</title>
        <authorList>
            <person name="Minardi D."/>
            <person name="Oidtmann B."/>
            <person name="Van Der Giezen M."/>
            <person name="Studholme D.J."/>
        </authorList>
    </citation>
    <scope>NUCLEOTIDE SEQUENCE [LARGE SCALE GENOMIC DNA]</scope>
    <source>
        <strain evidence="10 15">197901</strain>
        <strain evidence="6 17">D2</strain>
        <strain evidence="12 19">Da</strain>
        <strain evidence="9 21">FDL457</strain>
        <strain evidence="3 13">Kv</strain>
        <strain evidence="7 14">SA</strain>
        <strain evidence="5 18">Si</strain>
        <strain evidence="8 20">Sv</strain>
        <strain evidence="4 16">Yx</strain>
    </source>
</reference>
<dbReference type="Proteomes" id="UP000265716">
    <property type="component" value="Unassembled WGS sequence"/>
</dbReference>
<reference evidence="2 22" key="2">
    <citation type="submission" date="2019-06" db="EMBL/GenBank/DDBJ databases">
        <title>Genomics analysis of Aphanomyces spp. identifies a new class of oomycete effector associated with host adaptation.</title>
        <authorList>
            <person name="Gaulin E."/>
        </authorList>
    </citation>
    <scope>NUCLEOTIDE SEQUENCE [LARGE SCALE GENOMIC DNA]</scope>
    <source>
        <strain evidence="2 22">E</strain>
    </source>
</reference>
<name>A0A397AQV3_APHAT</name>
<evidence type="ECO:0000313" key="15">
    <source>
        <dbReference type="Proteomes" id="UP000266196"/>
    </source>
</evidence>
<proteinExistence type="predicted"/>
<evidence type="ECO:0000313" key="18">
    <source>
        <dbReference type="Proteomes" id="UP000283543"/>
    </source>
</evidence>
<dbReference type="EMBL" id="QUTD01009699">
    <property type="protein sequence ID" value="RHY42091.1"/>
    <property type="molecule type" value="Genomic_DNA"/>
</dbReference>
<sequence length="144" mass="16053">MSSSDPTTTTTEQPTVQKRQVSKAIFDQAQGRSATEEFDKEFQKYNTKHNAVSATALTLARSELSKANALLWQDDKLTKLGQPGSLTATEREHYEARVKQLEAAIDTYHQSISTSNYTRAVLSFAGLVVFVLLLILLNQKVPMF</sequence>
<dbReference type="EMBL" id="QUTH01002251">
    <property type="protein sequence ID" value="RHZ26997.1"/>
    <property type="molecule type" value="Genomic_DNA"/>
</dbReference>
<evidence type="ECO:0000313" key="10">
    <source>
        <dbReference type="EMBL" id="RHY86589.1"/>
    </source>
</evidence>
<dbReference type="EMBL" id="VJMI01017494">
    <property type="protein sequence ID" value="KAF0713552.1"/>
    <property type="molecule type" value="Genomic_DNA"/>
</dbReference>
<evidence type="ECO:0000313" key="5">
    <source>
        <dbReference type="EMBL" id="RHY36258.1"/>
    </source>
</evidence>
<protein>
    <submittedName>
        <fullName evidence="4">Uncharacterized protein</fullName>
    </submittedName>
</protein>
<dbReference type="Proteomes" id="UP000283543">
    <property type="component" value="Unassembled WGS sequence"/>
</dbReference>
<gene>
    <name evidence="2" type="ORF">AaE_011770</name>
    <name evidence="4" type="ORF">DYB25_005411</name>
    <name evidence="9" type="ORF">DYB26_006545</name>
    <name evidence="11" type="ORF">DYB26_010444</name>
    <name evidence="6" type="ORF">DYB30_011968</name>
    <name evidence="10" type="ORF">DYB31_013070</name>
    <name evidence="5" type="ORF">DYB34_012797</name>
    <name evidence="8" type="ORF">DYB35_005052</name>
    <name evidence="3" type="ORF">DYB36_000384</name>
    <name evidence="12" type="ORF">DYB37_006513</name>
    <name evidence="7" type="ORF">DYB38_008758</name>
</gene>
<evidence type="ECO:0000313" key="20">
    <source>
        <dbReference type="Proteomes" id="UP000285712"/>
    </source>
</evidence>
<dbReference type="EMBL" id="QUTC01003139">
    <property type="protein sequence ID" value="RHY71449.1"/>
    <property type="molecule type" value="Genomic_DNA"/>
</dbReference>
<dbReference type="EMBL" id="QUTG01008624">
    <property type="protein sequence ID" value="RHY80457.1"/>
    <property type="molecule type" value="Genomic_DNA"/>
</dbReference>
<evidence type="ECO:0000313" key="12">
    <source>
        <dbReference type="EMBL" id="RHZ26997.1"/>
    </source>
</evidence>
<feature type="compositionally biased region" description="Polar residues" evidence="1">
    <location>
        <begin position="1"/>
        <end position="19"/>
    </location>
</feature>
<evidence type="ECO:0000313" key="14">
    <source>
        <dbReference type="Proteomes" id="UP000265716"/>
    </source>
</evidence>
<dbReference type="Proteomes" id="UP000285712">
    <property type="component" value="Unassembled WGS sequence"/>
</dbReference>
<dbReference type="AlphaFoldDB" id="A0A397AQV3"/>
<accession>A0A397AQV3</accession>
<dbReference type="VEuPathDB" id="FungiDB:H257_02231"/>
<dbReference type="Proteomes" id="UP000266196">
    <property type="component" value="Unassembled WGS sequence"/>
</dbReference>
<evidence type="ECO:0000313" key="22">
    <source>
        <dbReference type="Proteomes" id="UP000469452"/>
    </source>
</evidence>
<evidence type="ECO:0000313" key="17">
    <source>
        <dbReference type="Proteomes" id="UP000266643"/>
    </source>
</evidence>
<evidence type="ECO:0000313" key="3">
    <source>
        <dbReference type="EMBL" id="RHY07664.1"/>
    </source>
</evidence>
<dbReference type="Proteomes" id="UP000469452">
    <property type="component" value="Unassembled WGS sequence"/>
</dbReference>
<dbReference type="Proteomes" id="UP000285430">
    <property type="component" value="Unassembled WGS sequence"/>
</dbReference>
<dbReference type="Proteomes" id="UP000286510">
    <property type="component" value="Unassembled WGS sequence"/>
</dbReference>
<dbReference type="EMBL" id="QUTB01012119">
    <property type="protein sequence ID" value="RHY36258.1"/>
    <property type="molecule type" value="Genomic_DNA"/>
</dbReference>
<dbReference type="Proteomes" id="UP000266643">
    <property type="component" value="Unassembled WGS sequence"/>
</dbReference>
<evidence type="ECO:0000313" key="2">
    <source>
        <dbReference type="EMBL" id="KAF0713552.1"/>
    </source>
</evidence>
<dbReference type="EMBL" id="QUTF01027216">
    <property type="protein sequence ID" value="RHY80604.1"/>
    <property type="molecule type" value="Genomic_DNA"/>
</dbReference>
<evidence type="ECO:0000313" key="9">
    <source>
        <dbReference type="EMBL" id="RHY80604.1"/>
    </source>
</evidence>
<dbReference type="Proteomes" id="UP000266239">
    <property type="component" value="Unassembled WGS sequence"/>
</dbReference>
<evidence type="ECO:0000313" key="21">
    <source>
        <dbReference type="Proteomes" id="UP000286510"/>
    </source>
</evidence>
<dbReference type="EMBL" id="QUTF01020381">
    <property type="protein sequence ID" value="RHY96946.1"/>
    <property type="molecule type" value="Genomic_DNA"/>
</dbReference>
<evidence type="ECO:0000256" key="1">
    <source>
        <dbReference type="SAM" id="MobiDB-lite"/>
    </source>
</evidence>
<feature type="region of interest" description="Disordered" evidence="1">
    <location>
        <begin position="1"/>
        <end position="22"/>
    </location>
</feature>
<dbReference type="EMBL" id="QUSZ01005923">
    <property type="protein sequence ID" value="RHY07664.1"/>
    <property type="molecule type" value="Genomic_DNA"/>
</dbReference>
<evidence type="ECO:0000313" key="6">
    <source>
        <dbReference type="EMBL" id="RHY42091.1"/>
    </source>
</evidence>